<feature type="transmembrane region" description="Helical" evidence="5">
    <location>
        <begin position="58"/>
        <end position="82"/>
    </location>
</feature>
<sequence length="531" mass="58331">MDTSQVHENEPLLAVSNDAPTQKRHLGLASTAFLIFNRVIGTSIFATPSVILRSSGSVGLSFVMWLLGAIVAACGTAVYIELGTGLPKNGGEKNYLEYIYRQPKFLMTCAYAAYALGIGWAAANCSVFGEYFLHAISPTYDWSPFAVRLAAVLCTTFALVLHGTRTDWGVRVQNALGILKIFAISGIALSGLAALASIPGFEIQDYYQPPNNFEWKHMWEGSGRGGMSAFVTGLFTVVWSFVGYSNANYALSEVRDPVRTISRAAPLAMFSVTTAYVLANIAYFAVVPKDEILNSGRIVAATFFGKLWGVGAERLVSAIVATSTLANVMTVLFTQGRVIQELGREGIIPFSAFFASNWPFGAPFPGLFEQWLVSSALVLAVPPGDAYLFMLNMSTYPLSLINAFVSGGLLYFHLSPTLRARLAWQNAETELDPEWDPPFRAWTWVVALFFASNIFLVFAPLVPPAPGFRVYENLPYWLHVVAAASISLVGVAYWYVFWVWMPRRGGYTLVREWVREDGVERRVVTKVKAGI</sequence>
<keyword evidence="2 5" id="KW-0812">Transmembrane</keyword>
<feature type="transmembrane region" description="Helical" evidence="5">
    <location>
        <begin position="142"/>
        <end position="161"/>
    </location>
</feature>
<evidence type="ECO:0000256" key="5">
    <source>
        <dbReference type="SAM" id="Phobius"/>
    </source>
</evidence>
<feature type="transmembrane region" description="Helical" evidence="5">
    <location>
        <begin position="396"/>
        <end position="414"/>
    </location>
</feature>
<feature type="transmembrane region" description="Helical" evidence="5">
    <location>
        <begin position="221"/>
        <end position="244"/>
    </location>
</feature>
<feature type="transmembrane region" description="Helical" evidence="5">
    <location>
        <begin position="474"/>
        <end position="496"/>
    </location>
</feature>
<dbReference type="PIRSF" id="PIRSF006060">
    <property type="entry name" value="AA_transporter"/>
    <property type="match status" value="1"/>
</dbReference>
<proteinExistence type="predicted"/>
<feature type="transmembrane region" description="Helical" evidence="5">
    <location>
        <begin position="181"/>
        <end position="201"/>
    </location>
</feature>
<feature type="transmembrane region" description="Helical" evidence="5">
    <location>
        <begin position="315"/>
        <end position="334"/>
    </location>
</feature>
<feature type="transmembrane region" description="Helical" evidence="5">
    <location>
        <begin position="265"/>
        <end position="286"/>
    </location>
</feature>
<dbReference type="EMBL" id="KB467942">
    <property type="protein sequence ID" value="PCH38407.1"/>
    <property type="molecule type" value="Genomic_DNA"/>
</dbReference>
<evidence type="ECO:0000256" key="4">
    <source>
        <dbReference type="ARBA" id="ARBA00023136"/>
    </source>
</evidence>
<name>A0A2H3JQW2_WOLCO</name>
<dbReference type="Pfam" id="PF13520">
    <property type="entry name" value="AA_permease_2"/>
    <property type="match status" value="1"/>
</dbReference>
<dbReference type="PANTHER" id="PTHR11785">
    <property type="entry name" value="AMINO ACID TRANSPORTER"/>
    <property type="match status" value="1"/>
</dbReference>
<keyword evidence="4 5" id="KW-0472">Membrane</keyword>
<evidence type="ECO:0000256" key="2">
    <source>
        <dbReference type="ARBA" id="ARBA00022692"/>
    </source>
</evidence>
<evidence type="ECO:0000256" key="3">
    <source>
        <dbReference type="ARBA" id="ARBA00022989"/>
    </source>
</evidence>
<feature type="transmembrane region" description="Helical" evidence="5">
    <location>
        <begin position="103"/>
        <end position="122"/>
    </location>
</feature>
<evidence type="ECO:0000256" key="1">
    <source>
        <dbReference type="ARBA" id="ARBA00004141"/>
    </source>
</evidence>
<dbReference type="InterPro" id="IPR002293">
    <property type="entry name" value="AA/rel_permease1"/>
</dbReference>
<feature type="transmembrane region" description="Helical" evidence="5">
    <location>
        <begin position="26"/>
        <end position="46"/>
    </location>
</feature>
<gene>
    <name evidence="6" type="ORF">WOLCODRAFT_88071</name>
</gene>
<dbReference type="OrthoDB" id="5982228at2759"/>
<protein>
    <submittedName>
        <fullName evidence="6">APC amino acid permease</fullName>
    </submittedName>
</protein>
<dbReference type="GO" id="GO:0015179">
    <property type="term" value="F:L-amino acid transmembrane transporter activity"/>
    <property type="evidence" value="ECO:0007669"/>
    <property type="project" value="TreeGrafter"/>
</dbReference>
<comment type="subcellular location">
    <subcellularLocation>
        <location evidence="1">Membrane</location>
        <topology evidence="1">Multi-pass membrane protein</topology>
    </subcellularLocation>
</comment>
<keyword evidence="3 5" id="KW-1133">Transmembrane helix</keyword>
<organism evidence="6 7">
    <name type="scientific">Wolfiporia cocos (strain MD-104)</name>
    <name type="common">Brown rot fungus</name>
    <dbReference type="NCBI Taxonomy" id="742152"/>
    <lineage>
        <taxon>Eukaryota</taxon>
        <taxon>Fungi</taxon>
        <taxon>Dikarya</taxon>
        <taxon>Basidiomycota</taxon>
        <taxon>Agaricomycotina</taxon>
        <taxon>Agaricomycetes</taxon>
        <taxon>Polyporales</taxon>
        <taxon>Phaeolaceae</taxon>
        <taxon>Wolfiporia</taxon>
    </lineage>
</organism>
<dbReference type="PANTHER" id="PTHR11785:SF498">
    <property type="entry name" value="HIGH-AFFINITY METHIONINE PERMEASE"/>
    <property type="match status" value="1"/>
</dbReference>
<reference evidence="6 7" key="1">
    <citation type="journal article" date="2012" name="Science">
        <title>The Paleozoic origin of enzymatic lignin decomposition reconstructed from 31 fungal genomes.</title>
        <authorList>
            <person name="Floudas D."/>
            <person name="Binder M."/>
            <person name="Riley R."/>
            <person name="Barry K."/>
            <person name="Blanchette R.A."/>
            <person name="Henrissat B."/>
            <person name="Martinez A.T."/>
            <person name="Otillar R."/>
            <person name="Spatafora J.W."/>
            <person name="Yadav J.S."/>
            <person name="Aerts A."/>
            <person name="Benoit I."/>
            <person name="Boyd A."/>
            <person name="Carlson A."/>
            <person name="Copeland A."/>
            <person name="Coutinho P.M."/>
            <person name="de Vries R.P."/>
            <person name="Ferreira P."/>
            <person name="Findley K."/>
            <person name="Foster B."/>
            <person name="Gaskell J."/>
            <person name="Glotzer D."/>
            <person name="Gorecki P."/>
            <person name="Heitman J."/>
            <person name="Hesse C."/>
            <person name="Hori C."/>
            <person name="Igarashi K."/>
            <person name="Jurgens J.A."/>
            <person name="Kallen N."/>
            <person name="Kersten P."/>
            <person name="Kohler A."/>
            <person name="Kuees U."/>
            <person name="Kumar T.K.A."/>
            <person name="Kuo A."/>
            <person name="LaButti K."/>
            <person name="Larrondo L.F."/>
            <person name="Lindquist E."/>
            <person name="Ling A."/>
            <person name="Lombard V."/>
            <person name="Lucas S."/>
            <person name="Lundell T."/>
            <person name="Martin R."/>
            <person name="McLaughlin D.J."/>
            <person name="Morgenstern I."/>
            <person name="Morin E."/>
            <person name="Murat C."/>
            <person name="Nagy L.G."/>
            <person name="Nolan M."/>
            <person name="Ohm R.A."/>
            <person name="Patyshakuliyeva A."/>
            <person name="Rokas A."/>
            <person name="Ruiz-Duenas F.J."/>
            <person name="Sabat G."/>
            <person name="Salamov A."/>
            <person name="Samejima M."/>
            <person name="Schmutz J."/>
            <person name="Slot J.C."/>
            <person name="St John F."/>
            <person name="Stenlid J."/>
            <person name="Sun H."/>
            <person name="Sun S."/>
            <person name="Syed K."/>
            <person name="Tsang A."/>
            <person name="Wiebenga A."/>
            <person name="Young D."/>
            <person name="Pisabarro A."/>
            <person name="Eastwood D.C."/>
            <person name="Martin F."/>
            <person name="Cullen D."/>
            <person name="Grigoriev I.V."/>
            <person name="Hibbett D.S."/>
        </authorList>
    </citation>
    <scope>NUCLEOTIDE SEQUENCE [LARGE SCALE GENOMIC DNA]</scope>
    <source>
        <strain evidence="6 7">MD-104</strain>
    </source>
</reference>
<evidence type="ECO:0000313" key="6">
    <source>
        <dbReference type="EMBL" id="PCH38407.1"/>
    </source>
</evidence>
<dbReference type="Gene3D" id="1.20.1740.10">
    <property type="entry name" value="Amino acid/polyamine transporter I"/>
    <property type="match status" value="1"/>
</dbReference>
<dbReference type="AlphaFoldDB" id="A0A2H3JQW2"/>
<dbReference type="STRING" id="742152.A0A2H3JQW2"/>
<accession>A0A2H3JQW2</accession>
<keyword evidence="7" id="KW-1185">Reference proteome</keyword>
<feature type="transmembrane region" description="Helical" evidence="5">
    <location>
        <begin position="441"/>
        <end position="462"/>
    </location>
</feature>
<dbReference type="Proteomes" id="UP000218811">
    <property type="component" value="Unassembled WGS sequence"/>
</dbReference>
<dbReference type="OMA" id="CGTAVYI"/>
<evidence type="ECO:0000313" key="7">
    <source>
        <dbReference type="Proteomes" id="UP000218811"/>
    </source>
</evidence>
<dbReference type="InterPro" id="IPR050598">
    <property type="entry name" value="AminoAcid_Transporter"/>
</dbReference>
<feature type="transmembrane region" description="Helical" evidence="5">
    <location>
        <begin position="346"/>
        <end position="365"/>
    </location>
</feature>
<dbReference type="GO" id="GO:0016020">
    <property type="term" value="C:membrane"/>
    <property type="evidence" value="ECO:0007669"/>
    <property type="project" value="UniProtKB-SubCell"/>
</dbReference>